<dbReference type="KEGG" id="sand:H3309_13955"/>
<dbReference type="AlphaFoldDB" id="A0A7G5IMV4"/>
<dbReference type="Proteomes" id="UP000515292">
    <property type="component" value="Chromosome"/>
</dbReference>
<protein>
    <submittedName>
        <fullName evidence="1">Uncharacterized protein</fullName>
    </submittedName>
</protein>
<keyword evidence="2" id="KW-1185">Reference proteome</keyword>
<evidence type="ECO:0000313" key="2">
    <source>
        <dbReference type="Proteomes" id="UP000515292"/>
    </source>
</evidence>
<name>A0A7G5IMV4_9SPHN</name>
<proteinExistence type="predicted"/>
<sequence length="61" mass="6622">MGDLFETEDDGAAAEALLAAGIAIYYRDQSIASDGIVKEYPNGRREVVRATDIGEVLVRHL</sequence>
<evidence type="ECO:0000313" key="1">
    <source>
        <dbReference type="EMBL" id="QMW24696.1"/>
    </source>
</evidence>
<gene>
    <name evidence="1" type="ORF">H3309_13955</name>
</gene>
<dbReference type="EMBL" id="CP059851">
    <property type="protein sequence ID" value="QMW24696.1"/>
    <property type="molecule type" value="Genomic_DNA"/>
</dbReference>
<accession>A0A7G5IMV4</accession>
<reference evidence="1 2" key="1">
    <citation type="submission" date="2020-07" db="EMBL/GenBank/DDBJ databases">
        <title>Complete genome sequence for Sandaracinobacter sp. M6.</title>
        <authorList>
            <person name="Tang Y."/>
            <person name="Liu Q."/>
            <person name="Guo Z."/>
            <person name="Lei P."/>
            <person name="Huang B."/>
        </authorList>
    </citation>
    <scope>NUCLEOTIDE SEQUENCE [LARGE SCALE GENOMIC DNA]</scope>
    <source>
        <strain evidence="1 2">M6</strain>
    </source>
</reference>
<organism evidence="1 2">
    <name type="scientific">Sandaracinobacteroides saxicola</name>
    <dbReference type="NCBI Taxonomy" id="2759707"/>
    <lineage>
        <taxon>Bacteria</taxon>
        <taxon>Pseudomonadati</taxon>
        <taxon>Pseudomonadota</taxon>
        <taxon>Alphaproteobacteria</taxon>
        <taxon>Sphingomonadales</taxon>
        <taxon>Sphingosinicellaceae</taxon>
        <taxon>Sandaracinobacteroides</taxon>
    </lineage>
</organism>